<dbReference type="SUPFAM" id="SSF56112">
    <property type="entry name" value="Protein kinase-like (PK-like)"/>
    <property type="match status" value="1"/>
</dbReference>
<gene>
    <name evidence="3" type="ORF">LUZ63_020446</name>
</gene>
<name>A0A9Q0C0L8_9POAL</name>
<evidence type="ECO:0000313" key="4">
    <source>
        <dbReference type="Proteomes" id="UP001151287"/>
    </source>
</evidence>
<accession>A0A9Q0C0L8</accession>
<dbReference type="EMBL" id="JAMQYH010000041">
    <property type="protein sequence ID" value="KAJ1684153.1"/>
    <property type="molecule type" value="Genomic_DNA"/>
</dbReference>
<dbReference type="OrthoDB" id="201153at2759"/>
<dbReference type="InterPro" id="IPR011009">
    <property type="entry name" value="Kinase-like_dom_sf"/>
</dbReference>
<evidence type="ECO:0000259" key="2">
    <source>
        <dbReference type="PROSITE" id="PS50011"/>
    </source>
</evidence>
<dbReference type="PANTHER" id="PTHR10566:SF113">
    <property type="entry name" value="PROTEIN ACTIVITY OF BC1 COMPLEX KINASE 7, CHLOROPLASTIC"/>
    <property type="match status" value="1"/>
</dbReference>
<evidence type="ECO:0000313" key="3">
    <source>
        <dbReference type="EMBL" id="KAJ1684153.1"/>
    </source>
</evidence>
<sequence length="500" mass="53015">MPTTAAPGVDLARLVSSSSRVAAVPGLPEQARAWQSEVPALRHDLVAEAERVATPRLWLDTIGALGRTSGQVIGAAAPDAPLALLQAAAAASGLPVAPPSSSRGTIARAQRLVRASGPAYVKLGQFVASSRGLLPDAWVDAFAWCRDDAPRLRPGVAQRVVERELGPDALAEMDDEPLAAGSIGQVHTARLHDGTPVVVKVRRPRLRRRFRQDVETLALVVAAADRWVPATRVANLPGFVRLFAELSLQELDFRLEALNAVESAAILDDAGVDAVHVPLPCPGLVTERVLVMPFVEGVRYDQAGARFGSALDGRGLLHTAVHSVLVTTLGYGVGHGDLHAGNVLVPAPDRFNLLDYGICTRLSAHQRAALARFLVAFASGDAEGQVSALNDFSAKGSADLFAVTAELQQEVDALQRRDRGEVTFDRLGATIGRLLRIYAAHGFTLPTDLVLFFKNLMYLSSFAAAVAPDADILEVVAGAVFAVVEEHPDLFGDAELLSEA</sequence>
<organism evidence="3 4">
    <name type="scientific">Rhynchospora breviuscula</name>
    <dbReference type="NCBI Taxonomy" id="2022672"/>
    <lineage>
        <taxon>Eukaryota</taxon>
        <taxon>Viridiplantae</taxon>
        <taxon>Streptophyta</taxon>
        <taxon>Embryophyta</taxon>
        <taxon>Tracheophyta</taxon>
        <taxon>Spermatophyta</taxon>
        <taxon>Magnoliopsida</taxon>
        <taxon>Liliopsida</taxon>
        <taxon>Poales</taxon>
        <taxon>Cyperaceae</taxon>
        <taxon>Cyperoideae</taxon>
        <taxon>Rhynchosporeae</taxon>
        <taxon>Rhynchospora</taxon>
    </lineage>
</organism>
<protein>
    <recommendedName>
        <fullName evidence="2">Protein kinase domain-containing protein</fullName>
    </recommendedName>
</protein>
<dbReference type="Proteomes" id="UP001151287">
    <property type="component" value="Unassembled WGS sequence"/>
</dbReference>
<dbReference type="Pfam" id="PF03109">
    <property type="entry name" value="ABC1"/>
    <property type="match status" value="1"/>
</dbReference>
<reference evidence="3" key="1">
    <citation type="journal article" date="2022" name="Cell">
        <title>Repeat-based holocentromeres influence genome architecture and karyotype evolution.</title>
        <authorList>
            <person name="Hofstatter P.G."/>
            <person name="Thangavel G."/>
            <person name="Lux T."/>
            <person name="Neumann P."/>
            <person name="Vondrak T."/>
            <person name="Novak P."/>
            <person name="Zhang M."/>
            <person name="Costa L."/>
            <person name="Castellani M."/>
            <person name="Scott A."/>
            <person name="Toegelov H."/>
            <person name="Fuchs J."/>
            <person name="Mata-Sucre Y."/>
            <person name="Dias Y."/>
            <person name="Vanzela A.L.L."/>
            <person name="Huettel B."/>
            <person name="Almeida C.C.S."/>
            <person name="Simkova H."/>
            <person name="Souza G."/>
            <person name="Pedrosa-Harand A."/>
            <person name="Macas J."/>
            <person name="Mayer K.F.X."/>
            <person name="Houben A."/>
            <person name="Marques A."/>
        </authorList>
    </citation>
    <scope>NUCLEOTIDE SEQUENCE</scope>
    <source>
        <strain evidence="3">RhyBre1mFocal</strain>
    </source>
</reference>
<feature type="domain" description="Protein kinase" evidence="2">
    <location>
        <begin position="172"/>
        <end position="500"/>
    </location>
</feature>
<dbReference type="GO" id="GO:0004672">
    <property type="term" value="F:protein kinase activity"/>
    <property type="evidence" value="ECO:0007669"/>
    <property type="project" value="InterPro"/>
</dbReference>
<dbReference type="PROSITE" id="PS50011">
    <property type="entry name" value="PROTEIN_KINASE_DOM"/>
    <property type="match status" value="1"/>
</dbReference>
<comment type="caution">
    <text evidence="3">The sequence shown here is derived from an EMBL/GenBank/DDBJ whole genome shotgun (WGS) entry which is preliminary data.</text>
</comment>
<dbReference type="InterPro" id="IPR004147">
    <property type="entry name" value="ABC1_dom"/>
</dbReference>
<dbReference type="AlphaFoldDB" id="A0A9Q0C0L8"/>
<dbReference type="InterPro" id="IPR000719">
    <property type="entry name" value="Prot_kinase_dom"/>
</dbReference>
<dbReference type="CDD" id="cd05121">
    <property type="entry name" value="ABC1_ADCK3-like"/>
    <property type="match status" value="1"/>
</dbReference>
<dbReference type="InterPro" id="IPR050154">
    <property type="entry name" value="UbiB_kinase"/>
</dbReference>
<keyword evidence="4" id="KW-1185">Reference proteome</keyword>
<proteinExistence type="inferred from homology"/>
<comment type="similarity">
    <text evidence="1">Belongs to the protein kinase superfamily. ADCK protein kinase family.</text>
</comment>
<dbReference type="GO" id="GO:0005524">
    <property type="term" value="F:ATP binding"/>
    <property type="evidence" value="ECO:0007669"/>
    <property type="project" value="InterPro"/>
</dbReference>
<evidence type="ECO:0000256" key="1">
    <source>
        <dbReference type="ARBA" id="ARBA00009670"/>
    </source>
</evidence>
<dbReference type="PANTHER" id="PTHR10566">
    <property type="entry name" value="CHAPERONE-ACTIVITY OF BC1 COMPLEX CABC1 -RELATED"/>
    <property type="match status" value="1"/>
</dbReference>